<sequence length="388" mass="42139">MNFNANKIIKGIEAPPIAEAMSWISSVPSNRPLINLCQAVPSYPPAESLTDEIGRLAKRPETSLYSDILGIAPLRQELAQSLSADYQASIAAENIAITAGCNQAFATTMMALAESGDNVILPVPYYFNHHMWLEMLGIQPRYLQAINSGSTTPVAADAAPLIDERTRAIILCSPNNPTGGIYPAKTIEEFHALAKARGIALVVDETYKDFRADPAPPHGLFKLKDWGDNFIHLYSFSKVYALTGYRVGSVTAGPAFLAELEKILDCITICAPTISQGAALYGLRSLEDWKNQKLATAKEKAAALRQVFTHPGLSYKLLSVGAFFAYIQHPFSDDAKTVAKRLAQKHDLLALPGSMFGPGQEQYLRLAFANVEAGVMPDVVARLIESQS</sequence>
<accession>A0ACC5R1A8</accession>
<evidence type="ECO:0000313" key="2">
    <source>
        <dbReference type="Proteomes" id="UP000616151"/>
    </source>
</evidence>
<reference evidence="1" key="1">
    <citation type="submission" date="2021-01" db="EMBL/GenBank/DDBJ databases">
        <authorList>
            <person name="Sun Q."/>
        </authorList>
    </citation>
    <scope>NUCLEOTIDE SEQUENCE</scope>
    <source>
        <strain evidence="1">YIM B02566</strain>
    </source>
</reference>
<evidence type="ECO:0000313" key="1">
    <source>
        <dbReference type="EMBL" id="MBK1866435.1"/>
    </source>
</evidence>
<keyword evidence="2" id="KW-1185">Reference proteome</keyword>
<dbReference type="EMBL" id="JAENHL010000006">
    <property type="protein sequence ID" value="MBK1866435.1"/>
    <property type="molecule type" value="Genomic_DNA"/>
</dbReference>
<name>A0ACC5R1A8_9HYPH</name>
<proteinExistence type="predicted"/>
<protein>
    <submittedName>
        <fullName evidence="1">Aminotransferase</fullName>
    </submittedName>
</protein>
<comment type="caution">
    <text evidence="1">The sequence shown here is derived from an EMBL/GenBank/DDBJ whole genome shotgun (WGS) entry which is preliminary data.</text>
</comment>
<organism evidence="1 2">
    <name type="scientific">Taklimakanibacter albus</name>
    <dbReference type="NCBI Taxonomy" id="2800327"/>
    <lineage>
        <taxon>Bacteria</taxon>
        <taxon>Pseudomonadati</taxon>
        <taxon>Pseudomonadota</taxon>
        <taxon>Alphaproteobacteria</taxon>
        <taxon>Hyphomicrobiales</taxon>
        <taxon>Aestuariivirgaceae</taxon>
        <taxon>Taklimakanibacter</taxon>
    </lineage>
</organism>
<gene>
    <name evidence="1" type="ORF">JHL16_08740</name>
</gene>
<keyword evidence="1" id="KW-0032">Aminotransferase</keyword>
<keyword evidence="1" id="KW-0808">Transferase</keyword>
<dbReference type="Proteomes" id="UP000616151">
    <property type="component" value="Unassembled WGS sequence"/>
</dbReference>